<dbReference type="Proteomes" id="UP001177670">
    <property type="component" value="Unassembled WGS sequence"/>
</dbReference>
<name>A0AA40G7A0_9HYME</name>
<evidence type="ECO:0000313" key="2">
    <source>
        <dbReference type="EMBL" id="KAK1131719.1"/>
    </source>
</evidence>
<evidence type="ECO:0000313" key="3">
    <source>
        <dbReference type="Proteomes" id="UP001177670"/>
    </source>
</evidence>
<organism evidence="2 3">
    <name type="scientific">Melipona bicolor</name>
    <dbReference type="NCBI Taxonomy" id="60889"/>
    <lineage>
        <taxon>Eukaryota</taxon>
        <taxon>Metazoa</taxon>
        <taxon>Ecdysozoa</taxon>
        <taxon>Arthropoda</taxon>
        <taxon>Hexapoda</taxon>
        <taxon>Insecta</taxon>
        <taxon>Pterygota</taxon>
        <taxon>Neoptera</taxon>
        <taxon>Endopterygota</taxon>
        <taxon>Hymenoptera</taxon>
        <taxon>Apocrita</taxon>
        <taxon>Aculeata</taxon>
        <taxon>Apoidea</taxon>
        <taxon>Anthophila</taxon>
        <taxon>Apidae</taxon>
        <taxon>Melipona</taxon>
    </lineage>
</organism>
<feature type="region of interest" description="Disordered" evidence="1">
    <location>
        <begin position="76"/>
        <end position="108"/>
    </location>
</feature>
<protein>
    <submittedName>
        <fullName evidence="2">Uncharacterized protein</fullName>
    </submittedName>
</protein>
<feature type="region of interest" description="Disordered" evidence="1">
    <location>
        <begin position="1"/>
        <end position="26"/>
    </location>
</feature>
<evidence type="ECO:0000256" key="1">
    <source>
        <dbReference type="SAM" id="MobiDB-lite"/>
    </source>
</evidence>
<proteinExistence type="predicted"/>
<comment type="caution">
    <text evidence="2">The sequence shown here is derived from an EMBL/GenBank/DDBJ whole genome shotgun (WGS) entry which is preliminary data.</text>
</comment>
<accession>A0AA40G7A0</accession>
<dbReference type="AlphaFoldDB" id="A0AA40G7A0"/>
<keyword evidence="3" id="KW-1185">Reference proteome</keyword>
<reference evidence="2" key="1">
    <citation type="submission" date="2021-10" db="EMBL/GenBank/DDBJ databases">
        <title>Melipona bicolor Genome sequencing and assembly.</title>
        <authorList>
            <person name="Araujo N.S."/>
            <person name="Arias M.C."/>
        </authorList>
    </citation>
    <scope>NUCLEOTIDE SEQUENCE</scope>
    <source>
        <strain evidence="2">USP_2M_L1-L4_2017</strain>
        <tissue evidence="2">Whole body</tissue>
    </source>
</reference>
<gene>
    <name evidence="2" type="ORF">K0M31_015879</name>
</gene>
<dbReference type="EMBL" id="JAHYIQ010000005">
    <property type="protein sequence ID" value="KAK1131719.1"/>
    <property type="molecule type" value="Genomic_DNA"/>
</dbReference>
<sequence>MVTELQGVKDRKRRGNGWKRDNRGNKRKIVVSGTKRMEPAACRETLHSMAFGPQLGVGGRFLGGMGAMCASYTAQHSVHTAPSRDLRGQPPLPTTSQRSDEGGLRLTGIREASKSAVLNRKRRCRVSPIRGKFSRYVQSD</sequence>